<evidence type="ECO:0000259" key="10">
    <source>
        <dbReference type="PROSITE" id="PS50109"/>
    </source>
</evidence>
<evidence type="ECO:0000256" key="8">
    <source>
        <dbReference type="SAM" id="Phobius"/>
    </source>
</evidence>
<dbReference type="InterPro" id="IPR013783">
    <property type="entry name" value="Ig-like_fold"/>
</dbReference>
<comment type="caution">
    <text evidence="12">The sequence shown here is derived from an EMBL/GenBank/DDBJ whole genome shotgun (WGS) entry which is preliminary data.</text>
</comment>
<dbReference type="InterPro" id="IPR001789">
    <property type="entry name" value="Sig_transdc_resp-reg_receiver"/>
</dbReference>
<evidence type="ECO:0000256" key="4">
    <source>
        <dbReference type="ARBA" id="ARBA00023015"/>
    </source>
</evidence>
<dbReference type="CDD" id="cd17574">
    <property type="entry name" value="REC_OmpR"/>
    <property type="match status" value="1"/>
</dbReference>
<evidence type="ECO:0000313" key="13">
    <source>
        <dbReference type="Proteomes" id="UP000322362"/>
    </source>
</evidence>
<dbReference type="InterPro" id="IPR011110">
    <property type="entry name" value="Reg_prop"/>
</dbReference>
<feature type="transmembrane region" description="Helical" evidence="8">
    <location>
        <begin position="775"/>
        <end position="797"/>
    </location>
</feature>
<dbReference type="PROSITE" id="PS50109">
    <property type="entry name" value="HIS_KIN"/>
    <property type="match status" value="1"/>
</dbReference>
<organism evidence="12 13">
    <name type="scientific">Sphingobacterium phlebotomi</name>
    <dbReference type="NCBI Taxonomy" id="2605433"/>
    <lineage>
        <taxon>Bacteria</taxon>
        <taxon>Pseudomonadati</taxon>
        <taxon>Bacteroidota</taxon>
        <taxon>Sphingobacteriia</taxon>
        <taxon>Sphingobacteriales</taxon>
        <taxon>Sphingobacteriaceae</taxon>
        <taxon>Sphingobacterium</taxon>
    </lineage>
</organism>
<dbReference type="PROSITE" id="PS00041">
    <property type="entry name" value="HTH_ARAC_FAMILY_1"/>
    <property type="match status" value="1"/>
</dbReference>
<evidence type="ECO:0000256" key="7">
    <source>
        <dbReference type="PROSITE-ProRule" id="PRU00169"/>
    </source>
</evidence>
<dbReference type="CDD" id="cd00082">
    <property type="entry name" value="HisKA"/>
    <property type="match status" value="1"/>
</dbReference>
<dbReference type="Pfam" id="PF00512">
    <property type="entry name" value="HisKA"/>
    <property type="match status" value="1"/>
</dbReference>
<dbReference type="GO" id="GO:0043565">
    <property type="term" value="F:sequence-specific DNA binding"/>
    <property type="evidence" value="ECO:0007669"/>
    <property type="project" value="InterPro"/>
</dbReference>
<name>A0A5D4HBC1_9SPHI</name>
<keyword evidence="8" id="KW-0472">Membrane</keyword>
<dbReference type="SMART" id="SM00448">
    <property type="entry name" value="REC"/>
    <property type="match status" value="1"/>
</dbReference>
<dbReference type="InterPro" id="IPR011047">
    <property type="entry name" value="Quinoprotein_ADH-like_sf"/>
</dbReference>
<feature type="transmembrane region" description="Helical" evidence="8">
    <location>
        <begin position="7"/>
        <end position="26"/>
    </location>
</feature>
<evidence type="ECO:0000256" key="3">
    <source>
        <dbReference type="ARBA" id="ARBA00022553"/>
    </source>
</evidence>
<dbReference type="InterPro" id="IPR011006">
    <property type="entry name" value="CheY-like_superfamily"/>
</dbReference>
<accession>A0A5D4HBC1</accession>
<dbReference type="SMART" id="SM00342">
    <property type="entry name" value="HTH_ARAC"/>
    <property type="match status" value="1"/>
</dbReference>
<dbReference type="PANTHER" id="PTHR43547">
    <property type="entry name" value="TWO-COMPONENT HISTIDINE KINASE"/>
    <property type="match status" value="1"/>
</dbReference>
<feature type="domain" description="HTH araC/xylS-type" evidence="9">
    <location>
        <begin position="1226"/>
        <end position="1325"/>
    </location>
</feature>
<feature type="domain" description="Histidine kinase" evidence="10">
    <location>
        <begin position="833"/>
        <end position="1047"/>
    </location>
</feature>
<keyword evidence="5" id="KW-0238">DNA-binding</keyword>
<reference evidence="12 13" key="1">
    <citation type="submission" date="2019-08" db="EMBL/GenBank/DDBJ databases">
        <title>Phlebobacter frassis gen. nov. sp. nov., a new member of family Sphingobacteriaceae isolated from sand fly rearing media.</title>
        <authorList>
            <person name="Kakumanu M.L."/>
            <person name="Marayati B.F."/>
            <person name="Wada-Katsumata A."/>
            <person name="Wasserberg G."/>
            <person name="Schal C."/>
            <person name="Apperson C.S."/>
            <person name="Ponnusamy L."/>
        </authorList>
    </citation>
    <scope>NUCLEOTIDE SEQUENCE [LARGE SCALE GENOMIC DNA]</scope>
    <source>
        <strain evidence="12 13">SSI9</strain>
    </source>
</reference>
<dbReference type="Pfam" id="PF07495">
    <property type="entry name" value="Y_Y_Y"/>
    <property type="match status" value="1"/>
</dbReference>
<dbReference type="InterPro" id="IPR011123">
    <property type="entry name" value="Y_Y_Y"/>
</dbReference>
<proteinExistence type="predicted"/>
<dbReference type="Gene3D" id="1.10.287.130">
    <property type="match status" value="1"/>
</dbReference>
<dbReference type="Gene3D" id="3.40.50.2300">
    <property type="match status" value="1"/>
</dbReference>
<dbReference type="RefSeq" id="WP_148918705.1">
    <property type="nucleotide sequence ID" value="NZ_VTAV01000003.1"/>
</dbReference>
<evidence type="ECO:0000256" key="1">
    <source>
        <dbReference type="ARBA" id="ARBA00000085"/>
    </source>
</evidence>
<dbReference type="InterPro" id="IPR018060">
    <property type="entry name" value="HTH_AraC"/>
</dbReference>
<evidence type="ECO:0000259" key="9">
    <source>
        <dbReference type="PROSITE" id="PS01124"/>
    </source>
</evidence>
<dbReference type="GO" id="GO:0000155">
    <property type="term" value="F:phosphorelay sensor kinase activity"/>
    <property type="evidence" value="ECO:0007669"/>
    <property type="project" value="InterPro"/>
</dbReference>
<dbReference type="Pfam" id="PF02518">
    <property type="entry name" value="HATPase_c"/>
    <property type="match status" value="1"/>
</dbReference>
<gene>
    <name evidence="12" type="ORF">FXV77_06730</name>
</gene>
<keyword evidence="8" id="KW-1133">Transmembrane helix</keyword>
<dbReference type="InterPro" id="IPR003661">
    <property type="entry name" value="HisK_dim/P_dom"/>
</dbReference>
<dbReference type="InterPro" id="IPR005467">
    <property type="entry name" value="His_kinase_dom"/>
</dbReference>
<dbReference type="PROSITE" id="PS50110">
    <property type="entry name" value="RESPONSE_REGULATORY"/>
    <property type="match status" value="1"/>
</dbReference>
<dbReference type="SUPFAM" id="SSF55874">
    <property type="entry name" value="ATPase domain of HSP90 chaperone/DNA topoisomerase II/histidine kinase"/>
    <property type="match status" value="1"/>
</dbReference>
<sequence length="1328" mass="150598">MNCYQRTIKTVCILGVFIWINLPLFGQSYNFRQYHVENGLSHNTVMCSLQDKYGFMWFGTKNGLNRFDGYHFRVYRHDPEQAGSFGHNFIHSLLEDKNGFLWVGTLKGLYQYDPTQDTFTFVSETKDKDITSLQADRKGNIWFVAANVLQRYNPQQQKLVAFEHGKYGEITSVTITKDDEVWVSTARGFVQRYINNTGRFESFDIFNNAGQVLTRWIENIEDTGDGQLFVATSGQGIKLFDLTTRRSTDIPIRNVDKSLVFARDFLKTGDGEYWMATESGIFVYHLKNQQYTHLQNSTNNPYSLSDNAVYTLTKDKEGGIWCGTYFGGLSYYPNQYTPFATYFPKSGENSIQGDAVREIVEDKNGNLWIGTEDAGLNKFDPKKNTFQHLTTANNGLSHSNIHGLAIYRDQLWIGTFEHGLDVLDIHTSKVIKKYKAGPAPNQFKHNFIESLLNTEQNGLLVGTAFGLYRYHADTDDFMLLNEVPGNKHYTALLEEEDGTVWAGTLRDGLYFYNRHTNRSGAYLFDAKDTSSISSNEINGLFMDSDRNLWVTTENGLCVLHPGSTSFRRYTAEDNFPTNTFYKILEDDEKNLWISTGKGLVQFDPATGKIRTYSKSNGLLSNQFNYGSAFKDQDGTMYFGSLKGMICFSPVSFRENNAMSKVYITGFQINNKEVEVGVEGSPLQRPVNFTQTIKLNHTQSNFSIDFAALGFTAPDMIQYAFMMEGIDEHWTHLKTNRKVYFTDLSPGRYTFLVKASNSGEGGDPVTQLEIIIVPPFWASTSAFLLYALLLAGLIWIIIRHYHKKMLVRHREKIERWEAQKEKELYRSKINFFTQVTHEIRTPLTLINGPLEDLLQQQHPDSSSFNEHLTIMKKNTDRLLELSRQLLDFRKTEQKGFNLSFVQLDVHALVHEICVRFQPAIDERAIVMNMTVGHDPLLVYADAEALTKIVTNLVDNALKYASSTVRITVSAEEETFQVTVMNDGDPIPYKYREKIFEPFYRLESAKTKTGSGIGLSLAKSLTELHKGTLVLHPDHNGLTCFILSLPRQQEQQYTIDRQISSVEETAMPEIDLGITEPNLPVILLVEDDPEVRAFTGNILKRDFIVYTANNAQAALDLLEEVSVQLIISDVMMPGMDGFELCASIKQNVNHAHIPVVLLTAKNSLQAKIEGLEVGADAYIEKPYSPGHLLTQIVNLLTVRDKIKNHYAQSPLAHIKSMAYNKADEAFLEKINDTIVKNMSNTTLDVDFLADVMHMSRSTLYRKTKAISNLSPHELITITRLKHAASLLAEGHFKILKIASVTGFNSSAQFARSFAKQFGMSPSEYVASLKK</sequence>
<dbReference type="SUPFAM" id="SSF63829">
    <property type="entry name" value="Calcium-dependent phosphotriesterase"/>
    <property type="match status" value="2"/>
</dbReference>
<dbReference type="CDD" id="cd00075">
    <property type="entry name" value="HATPase"/>
    <property type="match status" value="1"/>
</dbReference>
<evidence type="ECO:0000256" key="6">
    <source>
        <dbReference type="ARBA" id="ARBA00023163"/>
    </source>
</evidence>
<evidence type="ECO:0000313" key="12">
    <source>
        <dbReference type="EMBL" id="TYR37119.1"/>
    </source>
</evidence>
<dbReference type="SUPFAM" id="SSF47384">
    <property type="entry name" value="Homodimeric domain of signal transducing histidine kinase"/>
    <property type="match status" value="1"/>
</dbReference>
<feature type="domain" description="Response regulatory" evidence="11">
    <location>
        <begin position="1079"/>
        <end position="1194"/>
    </location>
</feature>
<dbReference type="Pfam" id="PF12833">
    <property type="entry name" value="HTH_18"/>
    <property type="match status" value="1"/>
</dbReference>
<dbReference type="SMART" id="SM00388">
    <property type="entry name" value="HisKA"/>
    <property type="match status" value="1"/>
</dbReference>
<dbReference type="PROSITE" id="PS01124">
    <property type="entry name" value="HTH_ARAC_FAMILY_2"/>
    <property type="match status" value="1"/>
</dbReference>
<dbReference type="Proteomes" id="UP000322362">
    <property type="component" value="Unassembled WGS sequence"/>
</dbReference>
<keyword evidence="3 7" id="KW-0597">Phosphoprotein</keyword>
<dbReference type="InterPro" id="IPR009057">
    <property type="entry name" value="Homeodomain-like_sf"/>
</dbReference>
<dbReference type="InterPro" id="IPR018062">
    <property type="entry name" value="HTH_AraC-typ_CS"/>
</dbReference>
<dbReference type="FunFam" id="1.10.287.130:FF:000045">
    <property type="entry name" value="Two-component system sensor histidine kinase/response regulator"/>
    <property type="match status" value="1"/>
</dbReference>
<dbReference type="GO" id="GO:0003700">
    <property type="term" value="F:DNA-binding transcription factor activity"/>
    <property type="evidence" value="ECO:0007669"/>
    <property type="project" value="InterPro"/>
</dbReference>
<dbReference type="EC" id="2.7.13.3" evidence="2"/>
<dbReference type="Gene3D" id="2.60.40.10">
    <property type="entry name" value="Immunoglobulins"/>
    <property type="match status" value="1"/>
</dbReference>
<dbReference type="PANTHER" id="PTHR43547:SF2">
    <property type="entry name" value="HYBRID SIGNAL TRANSDUCTION HISTIDINE KINASE C"/>
    <property type="match status" value="1"/>
</dbReference>
<dbReference type="SMART" id="SM00387">
    <property type="entry name" value="HATPase_c"/>
    <property type="match status" value="1"/>
</dbReference>
<protein>
    <recommendedName>
        <fullName evidence="2">histidine kinase</fullName>
        <ecNumber evidence="2">2.7.13.3</ecNumber>
    </recommendedName>
</protein>
<dbReference type="FunFam" id="2.60.40.10:FF:000791">
    <property type="entry name" value="Two-component system sensor histidine kinase/response regulator"/>
    <property type="match status" value="1"/>
</dbReference>
<dbReference type="Gene3D" id="2.130.10.10">
    <property type="entry name" value="YVTN repeat-like/Quinoprotein amine dehydrogenase"/>
    <property type="match status" value="2"/>
</dbReference>
<feature type="modified residue" description="4-aspartylphosphate" evidence="7">
    <location>
        <position position="1127"/>
    </location>
</feature>
<dbReference type="Pfam" id="PF00072">
    <property type="entry name" value="Response_reg"/>
    <property type="match status" value="1"/>
</dbReference>
<dbReference type="Pfam" id="PF07494">
    <property type="entry name" value="Reg_prop"/>
    <property type="match status" value="5"/>
</dbReference>
<evidence type="ECO:0000256" key="5">
    <source>
        <dbReference type="ARBA" id="ARBA00023125"/>
    </source>
</evidence>
<dbReference type="InterPro" id="IPR036097">
    <property type="entry name" value="HisK_dim/P_sf"/>
</dbReference>
<dbReference type="SUPFAM" id="SSF52172">
    <property type="entry name" value="CheY-like"/>
    <property type="match status" value="1"/>
</dbReference>
<dbReference type="PRINTS" id="PR00344">
    <property type="entry name" value="BCTRLSENSOR"/>
</dbReference>
<comment type="catalytic activity">
    <reaction evidence="1">
        <text>ATP + protein L-histidine = ADP + protein N-phospho-L-histidine.</text>
        <dbReference type="EC" id="2.7.13.3"/>
    </reaction>
</comment>
<keyword evidence="13" id="KW-1185">Reference proteome</keyword>
<dbReference type="Gene3D" id="3.30.565.10">
    <property type="entry name" value="Histidine kinase-like ATPase, C-terminal domain"/>
    <property type="match status" value="1"/>
</dbReference>
<dbReference type="EMBL" id="VTAV01000003">
    <property type="protein sequence ID" value="TYR37119.1"/>
    <property type="molecule type" value="Genomic_DNA"/>
</dbReference>
<evidence type="ECO:0000259" key="11">
    <source>
        <dbReference type="PROSITE" id="PS50110"/>
    </source>
</evidence>
<keyword evidence="8" id="KW-0812">Transmembrane</keyword>
<keyword evidence="4" id="KW-0805">Transcription regulation</keyword>
<dbReference type="InterPro" id="IPR036890">
    <property type="entry name" value="HATPase_C_sf"/>
</dbReference>
<keyword evidence="6" id="KW-0804">Transcription</keyword>
<dbReference type="InterPro" id="IPR015943">
    <property type="entry name" value="WD40/YVTN_repeat-like_dom_sf"/>
</dbReference>
<evidence type="ECO:0000256" key="2">
    <source>
        <dbReference type="ARBA" id="ARBA00012438"/>
    </source>
</evidence>
<dbReference type="InterPro" id="IPR004358">
    <property type="entry name" value="Sig_transdc_His_kin-like_C"/>
</dbReference>
<dbReference type="Gene3D" id="1.10.10.60">
    <property type="entry name" value="Homeodomain-like"/>
    <property type="match status" value="1"/>
</dbReference>
<dbReference type="InterPro" id="IPR003594">
    <property type="entry name" value="HATPase_dom"/>
</dbReference>
<dbReference type="SUPFAM" id="SSF50998">
    <property type="entry name" value="Quinoprotein alcohol dehydrogenase-like"/>
    <property type="match status" value="1"/>
</dbReference>
<dbReference type="SUPFAM" id="SSF46689">
    <property type="entry name" value="Homeodomain-like"/>
    <property type="match status" value="1"/>
</dbReference>